<evidence type="ECO:0000259" key="8">
    <source>
        <dbReference type="PROSITE" id="PS51775"/>
    </source>
</evidence>
<dbReference type="PANTHER" id="PTHR31448">
    <property type="entry name" value="MYOSIN-BINDING PROTEIN 2"/>
    <property type="match status" value="1"/>
</dbReference>
<dbReference type="InterPro" id="IPR007656">
    <property type="entry name" value="GTD-bd"/>
</dbReference>
<proteinExistence type="predicted"/>
<dbReference type="Pfam" id="PF04576">
    <property type="entry name" value="Zein-binding"/>
    <property type="match status" value="1"/>
</dbReference>
<keyword evidence="5" id="KW-0175">Coiled coil</keyword>
<gene>
    <name evidence="9" type="ORF">G4B88_025199</name>
</gene>
<evidence type="ECO:0000256" key="6">
    <source>
        <dbReference type="SAM" id="MobiDB-lite"/>
    </source>
</evidence>
<feature type="transmembrane region" description="Helical" evidence="7">
    <location>
        <begin position="20"/>
        <end position="43"/>
    </location>
</feature>
<dbReference type="InterPro" id="IPR039306">
    <property type="entry name" value="MYOB"/>
</dbReference>
<comment type="caution">
    <text evidence="9">The sequence shown here is derived from an EMBL/GenBank/DDBJ whole genome shotgun (WGS) entry which is preliminary data.</text>
</comment>
<sequence length="545" mass="61822">MAKRSFNCFVEQELGKFPHFMVYAILEWFLIILLFIDGFLAFITNEFAKFFELQIPCLFCTRIDHVLVHRNHDFYYNESVCEAHKKDVSSLAYCHNHKKLSDIRKMCEACLLSFATEKESDCGTYKSLVGILHKDLECLVEDDRHHIHLSLPAPRAKDEAFQIEKSDIIRCSCCGEFLKTKTKTKSTSHPKGRHVSTFSQAPAPSPRATFSSIQRPRELKLVGDSEFLEEDNGSQPVTSDSQLREDVKAAMVPLLTEADDLNDDVNKTPNFVRGNRFFGIPLTDSASNSPRYGVRISRKSPLEKTELASEPMEVIAQTPNDVDIDSVLHGLKRQVRLDRKSLIALYMELDEERSASAVAANNAMAMITRLQAEKAAVQMEALQYQRMMEEQFEYDQEALQDTNDLLLKREDELKALEAELEAYREKYGCFKEEEFDGYQDEVGGDQQQEAKTQPLPLIGRTESGSSRFSLNIEEANGIFGHNSDQSFSTLVGDNGGGEIIDEPIVKELKEEKIPIIGRRKLDKKNHLSENGFHPLQSNSDETNSP</sequence>
<feature type="compositionally biased region" description="Polar residues" evidence="6">
    <location>
        <begin position="535"/>
        <end position="545"/>
    </location>
</feature>
<protein>
    <recommendedName>
        <fullName evidence="8">GTD-binding domain-containing protein</fullName>
    </recommendedName>
</protein>
<dbReference type="AlphaFoldDB" id="A0A7J6FZI6"/>
<organism evidence="9 10">
    <name type="scientific">Cannabis sativa</name>
    <name type="common">Hemp</name>
    <name type="synonym">Marijuana</name>
    <dbReference type="NCBI Taxonomy" id="3483"/>
    <lineage>
        <taxon>Eukaryota</taxon>
        <taxon>Viridiplantae</taxon>
        <taxon>Streptophyta</taxon>
        <taxon>Embryophyta</taxon>
        <taxon>Tracheophyta</taxon>
        <taxon>Spermatophyta</taxon>
        <taxon>Magnoliopsida</taxon>
        <taxon>eudicotyledons</taxon>
        <taxon>Gunneridae</taxon>
        <taxon>Pentapetalae</taxon>
        <taxon>rosids</taxon>
        <taxon>fabids</taxon>
        <taxon>Rosales</taxon>
        <taxon>Cannabaceae</taxon>
        <taxon>Cannabis</taxon>
    </lineage>
</organism>
<feature type="region of interest" description="Disordered" evidence="6">
    <location>
        <begin position="519"/>
        <end position="545"/>
    </location>
</feature>
<evidence type="ECO:0000313" key="10">
    <source>
        <dbReference type="Proteomes" id="UP000583929"/>
    </source>
</evidence>
<evidence type="ECO:0000256" key="4">
    <source>
        <dbReference type="ARBA" id="ARBA00023136"/>
    </source>
</evidence>
<keyword evidence="3 7" id="KW-1133">Transmembrane helix</keyword>
<evidence type="ECO:0000256" key="7">
    <source>
        <dbReference type="SAM" id="Phobius"/>
    </source>
</evidence>
<feature type="region of interest" description="Disordered" evidence="6">
    <location>
        <begin position="184"/>
        <end position="211"/>
    </location>
</feature>
<evidence type="ECO:0000256" key="5">
    <source>
        <dbReference type="SAM" id="Coils"/>
    </source>
</evidence>
<dbReference type="GO" id="GO:0080115">
    <property type="term" value="F:myosin XI tail binding"/>
    <property type="evidence" value="ECO:0007669"/>
    <property type="project" value="UniProtKB-ARBA"/>
</dbReference>
<feature type="compositionally biased region" description="Polar residues" evidence="6">
    <location>
        <begin position="196"/>
        <end position="211"/>
    </location>
</feature>
<name>A0A7J6FZI6_CANSA</name>
<evidence type="ECO:0000256" key="1">
    <source>
        <dbReference type="ARBA" id="ARBA00004167"/>
    </source>
</evidence>
<dbReference type="Proteomes" id="UP000583929">
    <property type="component" value="Unassembled WGS sequence"/>
</dbReference>
<feature type="domain" description="GTD-binding" evidence="8">
    <location>
        <begin position="326"/>
        <end position="424"/>
    </location>
</feature>
<feature type="region of interest" description="Disordered" evidence="6">
    <location>
        <begin position="443"/>
        <end position="463"/>
    </location>
</feature>
<evidence type="ECO:0000256" key="3">
    <source>
        <dbReference type="ARBA" id="ARBA00022989"/>
    </source>
</evidence>
<dbReference type="EMBL" id="JAATIQ010000157">
    <property type="protein sequence ID" value="KAF4376108.1"/>
    <property type="molecule type" value="Genomic_DNA"/>
</dbReference>
<keyword evidence="10" id="KW-1185">Reference proteome</keyword>
<dbReference type="PANTHER" id="PTHR31448:SF9">
    <property type="entry name" value="MYOSIN-BINDING PROTEIN 6-RELATED"/>
    <property type="match status" value="1"/>
</dbReference>
<dbReference type="GO" id="GO:0016020">
    <property type="term" value="C:membrane"/>
    <property type="evidence" value="ECO:0007669"/>
    <property type="project" value="UniProtKB-SubCell"/>
</dbReference>
<keyword evidence="4 7" id="KW-0472">Membrane</keyword>
<comment type="subcellular location">
    <subcellularLocation>
        <location evidence="1">Membrane</location>
        <topology evidence="1">Single-pass membrane protein</topology>
    </subcellularLocation>
</comment>
<feature type="compositionally biased region" description="Basic residues" evidence="6">
    <location>
        <begin position="184"/>
        <end position="194"/>
    </location>
</feature>
<evidence type="ECO:0000313" key="9">
    <source>
        <dbReference type="EMBL" id="KAF4376108.1"/>
    </source>
</evidence>
<accession>A0A7J6FZI6</accession>
<feature type="coiled-coil region" evidence="5">
    <location>
        <begin position="360"/>
        <end position="433"/>
    </location>
</feature>
<reference evidence="9 10" key="1">
    <citation type="journal article" date="2020" name="bioRxiv">
        <title>Sequence and annotation of 42 cannabis genomes reveals extensive copy number variation in cannabinoid synthesis and pathogen resistance genes.</title>
        <authorList>
            <person name="Mckernan K.J."/>
            <person name="Helbert Y."/>
            <person name="Kane L.T."/>
            <person name="Ebling H."/>
            <person name="Zhang L."/>
            <person name="Liu B."/>
            <person name="Eaton Z."/>
            <person name="Mclaughlin S."/>
            <person name="Kingan S."/>
            <person name="Baybayan P."/>
            <person name="Concepcion G."/>
            <person name="Jordan M."/>
            <person name="Riva A."/>
            <person name="Barbazuk W."/>
            <person name="Harkins T."/>
        </authorList>
    </citation>
    <scope>NUCLEOTIDE SEQUENCE [LARGE SCALE GENOMIC DNA]</scope>
    <source>
        <strain evidence="10">cv. Jamaican Lion 4</strain>
        <tissue evidence="9">Leaf</tissue>
    </source>
</reference>
<keyword evidence="2 7" id="KW-0812">Transmembrane</keyword>
<dbReference type="PROSITE" id="PS51775">
    <property type="entry name" value="GTD_BINDING"/>
    <property type="match status" value="1"/>
</dbReference>
<evidence type="ECO:0000256" key="2">
    <source>
        <dbReference type="ARBA" id="ARBA00022692"/>
    </source>
</evidence>